<dbReference type="Pfam" id="PF00773">
    <property type="entry name" value="RNB"/>
    <property type="match status" value="2"/>
</dbReference>
<evidence type="ECO:0000313" key="7">
    <source>
        <dbReference type="EMBL" id="KAK7858157.1"/>
    </source>
</evidence>
<feature type="site" description="Important for catalytic activity" evidence="5">
    <location>
        <position position="1697"/>
    </location>
</feature>
<dbReference type="GO" id="GO:0046872">
    <property type="term" value="F:metal ion binding"/>
    <property type="evidence" value="ECO:0007669"/>
    <property type="project" value="UniProtKB-KW"/>
</dbReference>
<dbReference type="SUPFAM" id="SSF50249">
    <property type="entry name" value="Nucleic acid-binding proteins"/>
    <property type="match status" value="6"/>
</dbReference>
<comment type="subcellular location">
    <subcellularLocation>
        <location evidence="5">Cytoplasm</location>
    </subcellularLocation>
    <subcellularLocation>
        <location evidence="5">Cytoplasm</location>
        <location evidence="5">P-body</location>
    </subcellularLocation>
</comment>
<feature type="domain" description="RNB" evidence="6">
    <location>
        <begin position="509"/>
        <end position="863"/>
    </location>
</feature>
<dbReference type="InterPro" id="IPR001900">
    <property type="entry name" value="RNase_II/R"/>
</dbReference>
<dbReference type="FunFam" id="2.40.50.690:FF:000007">
    <property type="entry name" value="DIS3-like exonuclease 2"/>
    <property type="match status" value="2"/>
</dbReference>
<evidence type="ECO:0000256" key="3">
    <source>
        <dbReference type="ARBA" id="ARBA00022842"/>
    </source>
</evidence>
<dbReference type="InterPro" id="IPR041505">
    <property type="entry name" value="Dis3_CSD2"/>
</dbReference>
<keyword evidence="5 7" id="KW-0269">Exonuclease</keyword>
<reference evidence="7" key="3">
    <citation type="submission" date="2023-07" db="EMBL/GenBank/DDBJ databases">
        <title>An improved reference 1 genome and first organelle genomes of Quercus suber.</title>
        <authorList>
            <consortium name="Genosuber Consortium"/>
            <person name="Usie A."/>
            <person name="Serra O."/>
            <person name="Barros P."/>
        </authorList>
    </citation>
    <scope>NUCLEOTIDE SEQUENCE</scope>
    <source>
        <strain evidence="7">HL8</strain>
        <tissue evidence="7">Leaves</tissue>
    </source>
</reference>
<keyword evidence="5" id="KW-0378">Hydrolase</keyword>
<comment type="function">
    <text evidence="5">3'-5'-exoribonuclease that specifically recognizes RNAs polyuridylated at their 3' end and mediates their degradation. Component of an exosome-independent RNA degradation pathway that mediates degradation of cytoplasmic mRNAs that have been deadenylated and subsequently uridylated at their 3'.</text>
</comment>
<dbReference type="InterPro" id="IPR012340">
    <property type="entry name" value="NA-bd_OB-fold"/>
</dbReference>
<keyword evidence="4 5" id="KW-0694">RNA-binding</keyword>
<keyword evidence="5" id="KW-0464">Manganese</keyword>
<dbReference type="GO" id="GO:0000956">
    <property type="term" value="P:nuclear-transcribed mRNA catabolic process"/>
    <property type="evidence" value="ECO:0007669"/>
    <property type="project" value="UniProtKB-UniRule"/>
</dbReference>
<dbReference type="GO" id="GO:1990074">
    <property type="term" value="P:polyuridylation-dependent mRNA catabolic process"/>
    <property type="evidence" value="ECO:0007669"/>
    <property type="project" value="UniProtKB-UniRule"/>
</dbReference>
<dbReference type="InterPro" id="IPR022966">
    <property type="entry name" value="RNase_II/R_CS"/>
</dbReference>
<evidence type="ECO:0000256" key="2">
    <source>
        <dbReference type="ARBA" id="ARBA00022723"/>
    </source>
</evidence>
<organism evidence="7">
    <name type="scientific">Quercus suber</name>
    <name type="common">Cork oak</name>
    <dbReference type="NCBI Taxonomy" id="58331"/>
    <lineage>
        <taxon>Eukaryota</taxon>
        <taxon>Viridiplantae</taxon>
        <taxon>Streptophyta</taxon>
        <taxon>Embryophyta</taxon>
        <taxon>Tracheophyta</taxon>
        <taxon>Spermatophyta</taxon>
        <taxon>Magnoliopsida</taxon>
        <taxon>eudicotyledons</taxon>
        <taxon>Gunneridae</taxon>
        <taxon>Pentapetalae</taxon>
        <taxon>rosids</taxon>
        <taxon>fabids</taxon>
        <taxon>Fagales</taxon>
        <taxon>Fagaceae</taxon>
        <taxon>Quercus</taxon>
    </lineage>
</organism>
<evidence type="ECO:0000256" key="4">
    <source>
        <dbReference type="ARBA" id="ARBA00022884"/>
    </source>
</evidence>
<dbReference type="Pfam" id="PF17849">
    <property type="entry name" value="OB_Dis3"/>
    <property type="match status" value="2"/>
</dbReference>
<sequence>MAVAVWGFGFVPYVRLINGLHGEAPECLGDGRTCNHVTASLSSSSTKQHVLDMRPPMDHGWDMRPPNEHALDLCPPVEHELTRASDVGFSSMPTMRICEQVNPTEEQNIPNQHVSDFGHRVMSQSCPEPVFYRGSPGTSKNNYMFPSPHIEGSQKKYFDPHWSMEAVNEALKKGDAFKVLFRVNAHNRLEAYCKIDGVPTDVLISGIAAQNRAVEGDIVVLKVDPSSLWTRMKGSTGISNNPAPVEDCNILLEDGEIASDNCKAKSKVDVDYECAHYRSCPYPEKGSCYGEGTFVGETVHLEPSGPASCNLVHPAASDSLHVGSFNGQSEVVKAVGRICSSISTFPSKRPTGRIVSIIERSPRRDAIVGYLNVKNWLSYREFCRKETKNRSSLTLSDSEYIHLTPTDPKLPKMMVFVKGLPDCIKKRLEKGDSTVEMELVAARIDEWDEESSVPLAHVLHIFGRGSEVEAQINAILFENAIHSSEFSPELLSSVPHIPWEVPPEEVQSRRDLRNLCIFTIDPSTAIELDDALSIEKLFNGNFRVGVHIADVSYFILPDTAIDIEAQVRSTSVYLSQYKLPMLPPMFSENLCSLNPGVDRLAFSIFVDINYAGDVVDHWIGRSVIQSCCKLSYKQAQDIIDEISNVDSSNITENGNPQLYGHFKWPDVVRSVKSLHDISKILKEKRFSDGALRLESSKVVYLFDDHGIPYDIMLCGQKESNFLVEEFMLLANRTAAEIISRAFPDSALLRRHPEPNMRKLREFEAFCCKHGLELDTSSSGRFNQSLEQIREKLKDDTVLFDILISYASRPMQVATYFCSGDQKDIENDWGHYALAVPHYTHFTSPLRRYPDIIVHRTLAAAIEAEELYLKYRGSLPKVSRGEKVARRCFTCIHFDRDAAESLEGKKALSAAAVKHGVPSSESLAYVAAYCNERKQASRHVKDACDKLYMWVLLKKKEILFSEARVLGLGPRFMSIYIQKLAIERRIYYDEVEGLTVEWLETTSTLVLSLVNKRSSRRGGPGKWRALEDIAFVVSPCDVKIELGVFGGSSSEQLGDTGVAAQASEPICKSVISNTEVDPGVFPLTVHLLSTIPVVLHAVGGDDGPLDIGARLYLSSYLRSSNFNLQTDQRHYLQTRQTSDSRHILSHLPRRHLHLHRAFRGLGPRPRPRRLIAVSPVVGVGEADLSVNGLHGEAPECLGDGRTCNHVTASLSSSSTKQHVLDMRPPMDHGWDMRPPNEHALDLCPPVEHELTRASDVGFSSMPTMRICEQVNPTEEQNIPNQHVSDFGHRVMSQSCPEPVFYRGSPGTSKNNYMFPSPHIEGSQKKYFDPHWSMEAVNEALKKGDAFKVLFRVNAHNRLEAYCKIDGVPTDVLISGIAAQNRAVEGDIVVLKVDPSSLWTRMKGSTGISNNPAPVEDCNILLEDGEIASDNCKAKSKVDVDYECAHYRSCPYPEKGSCYGEGTFVGETVHLEPSGPASCNLVHPAASDSLHVGSFNGQSEVVKAVGRICSSISTFPSKRPTGRIVSIIERSPRRDAIVGYLNVKNWLSYREFCRKETKNRSSLTLSDSEYIHLTPTDPKLPKMMVFVKGLPDCIKKRLEKGDSTVEMELVAARIDEWDEESSVPLAHVLHIFGRGSEVEAQINAILFENAIHSSEFSPELLSSVPHIPWEVPPEEVQSRRDLRNLCIFTIDPSTAIELDDALSIEKLFNGNFRVGVHIADVSYFILPDTAIDIEAQVRSTSVYLSQYKLPMLPPMFSENLCSLNPGVDRLAFSIFVDINYAGDVVDHWIGRSVIQSCCKLSYKQAQDIIDEISNVDSSNITENGNPQLYGHFKWPDVVRSVKSLHDISKILKEKRFSDGALRLESSKVVYLFDDHGIPYDIMLCGQKESNFLVEEFMLLANRTAAEIISRAFPDSALLRRHPEPNMRKLREFEAFCCKHGLELDTSSSGRFNQSLEQIREKLKDDTVLFDILISYASRPMQVATYFCSGDQKDIENDWGHYALAVPHYTHFTSPLRRYPDIIVHRTLAAAIEAEELYLKYRGSLPKVSRGEKVARRCFTCIHFDRDAAESLEGKKALSAAAVKHGVPSSESLAYVAAYCNERKQASRHVKDACDKLYMWVLLKKKEILFSEARVLGLGPRFMSIYIQKLAIERRIYYDEVEGLTVEWLETTSTLVLSLVNKRSSRRGGPGKWRALEDIAFVVSPCDVKIELGVFGGSSSEQLGDTGVAAQASEPICKSVISNTEVDPGVFPLTVHLLSTIPVVLHAVGGDDGPLDIGARLYLSSYLR</sequence>
<gene>
    <name evidence="7" type="primary">SOV</name>
    <name evidence="7" type="ORF">CFP56_013757</name>
</gene>
<evidence type="ECO:0000256" key="5">
    <source>
        <dbReference type="HAMAP-Rule" id="MF_03045"/>
    </source>
</evidence>
<feature type="binding site" evidence="5">
    <location>
        <position position="1689"/>
    </location>
    <ligand>
        <name>Mg(2+)</name>
        <dbReference type="ChEBI" id="CHEBI:18420"/>
    </ligand>
</feature>
<dbReference type="SMART" id="SM00955">
    <property type="entry name" value="RNB"/>
    <property type="match status" value="2"/>
</dbReference>
<dbReference type="Gene3D" id="2.40.50.700">
    <property type="match status" value="2"/>
</dbReference>
<dbReference type="HAMAP" id="MF_03045">
    <property type="entry name" value="DIS3L2"/>
    <property type="match status" value="1"/>
</dbReference>
<accession>A0AAW0M3K6</accession>
<dbReference type="EC" id="3.1.13.-" evidence="5"/>
<keyword evidence="2 5" id="KW-0479">Metal-binding</keyword>
<evidence type="ECO:0000256" key="1">
    <source>
        <dbReference type="ARBA" id="ARBA00022490"/>
    </source>
</evidence>
<name>A0AAW0M3K6_QUESU</name>
<keyword evidence="5" id="KW-0540">Nuclease</keyword>
<proteinExistence type="inferred from homology"/>
<dbReference type="PANTHER" id="PTHR23355:SF9">
    <property type="entry name" value="DIS3-LIKE EXONUCLEASE 2"/>
    <property type="match status" value="1"/>
</dbReference>
<keyword evidence="3 5" id="KW-0460">Magnesium</keyword>
<dbReference type="EMBL" id="PKMF04000021">
    <property type="protein sequence ID" value="KAK7858157.1"/>
    <property type="molecule type" value="Genomic_DNA"/>
</dbReference>
<dbReference type="InterPro" id="IPR028591">
    <property type="entry name" value="DIS3L2"/>
</dbReference>
<dbReference type="Gene3D" id="2.40.50.690">
    <property type="match status" value="2"/>
</dbReference>
<reference evidence="7" key="2">
    <citation type="journal article" date="2018" name="Sci. Data">
        <title>The draft genome sequence of cork oak.</title>
        <authorList>
            <person name="Ramos A.M."/>
            <person name="Usie A."/>
            <person name="Barbosa P."/>
            <person name="Barros P.M."/>
            <person name="Capote T."/>
            <person name="Chaves I."/>
            <person name="Simoes F."/>
            <person name="Abreu I."/>
            <person name="Carrasquinho I."/>
            <person name="Faro C."/>
            <person name="Guimaraes J.B."/>
            <person name="Mendonca D."/>
            <person name="Nobrega F."/>
            <person name="Rodrigues L."/>
            <person name="Saibo N.J.M."/>
            <person name="Varela M.C."/>
            <person name="Egas C."/>
            <person name="Matos J."/>
            <person name="Miguel C.M."/>
            <person name="Oliveira M.M."/>
            <person name="Ricardo C.P."/>
            <person name="Goncalves S."/>
        </authorList>
    </citation>
    <scope>NUCLEOTIDE SEQUENCE [LARGE SCALE GENOMIC DNA]</scope>
    <source>
        <strain evidence="7">HL8</strain>
    </source>
</reference>
<comment type="cofactor">
    <cofactor evidence="5">
        <name>Mg(2+)</name>
        <dbReference type="ChEBI" id="CHEBI:18420"/>
    </cofactor>
    <cofactor evidence="5">
        <name>Mn(2+)</name>
        <dbReference type="ChEBI" id="CHEBI:29035"/>
    </cofactor>
</comment>
<dbReference type="PROSITE" id="PS01175">
    <property type="entry name" value="RIBONUCLEASE_II"/>
    <property type="match status" value="2"/>
</dbReference>
<dbReference type="GO" id="GO:0000932">
    <property type="term" value="C:P-body"/>
    <property type="evidence" value="ECO:0007669"/>
    <property type="project" value="UniProtKB-SubCell"/>
</dbReference>
<comment type="similarity">
    <text evidence="5">Belongs to the RNR ribonuclease family. DIS3L2 subfamily.</text>
</comment>
<dbReference type="InterPro" id="IPR050180">
    <property type="entry name" value="RNR_Ribonuclease"/>
</dbReference>
<dbReference type="GO" id="GO:0000175">
    <property type="term" value="F:3'-5'-RNA exonuclease activity"/>
    <property type="evidence" value="ECO:0007669"/>
    <property type="project" value="UniProtKB-UniRule"/>
</dbReference>
<dbReference type="GO" id="GO:0003723">
    <property type="term" value="F:RNA binding"/>
    <property type="evidence" value="ECO:0007669"/>
    <property type="project" value="UniProtKB-KW"/>
</dbReference>
<feature type="domain" description="RNB" evidence="6">
    <location>
        <begin position="1677"/>
        <end position="2031"/>
    </location>
</feature>
<keyword evidence="1 5" id="KW-0963">Cytoplasm</keyword>
<protein>
    <recommendedName>
        <fullName evidence="5">DIS3-like exonuclease 2</fullName>
        <ecNumber evidence="5">3.1.13.-</ecNumber>
    </recommendedName>
</protein>
<reference evidence="7" key="1">
    <citation type="submission" date="2017-12" db="EMBL/GenBank/DDBJ databases">
        <authorList>
            <person name="Barbosa P."/>
            <person name="Usie A."/>
            <person name="Ramos A.M."/>
        </authorList>
    </citation>
    <scope>NUCLEOTIDE SEQUENCE</scope>
    <source>
        <strain evidence="7">HL8</strain>
        <tissue evidence="7">Leaves</tissue>
    </source>
</reference>
<comment type="caution">
    <text evidence="7">The sequence shown here is derived from an EMBL/GenBank/DDBJ whole genome shotgun (WGS) entry which is preliminary data.</text>
</comment>
<evidence type="ECO:0000259" key="6">
    <source>
        <dbReference type="SMART" id="SM00955"/>
    </source>
</evidence>
<dbReference type="PANTHER" id="PTHR23355">
    <property type="entry name" value="RIBONUCLEASE"/>
    <property type="match status" value="1"/>
</dbReference>
<feature type="binding site" evidence="5">
    <location>
        <position position="1698"/>
    </location>
    <ligand>
        <name>Mg(2+)</name>
        <dbReference type="ChEBI" id="CHEBI:18420"/>
    </ligand>
</feature>